<dbReference type="PANTHER" id="PTHR22426">
    <property type="entry name" value="ARGININE_SERINE-RICH COILED-COIL PROTEIN 2"/>
    <property type="match status" value="1"/>
</dbReference>
<dbReference type="Proteomes" id="UP000734854">
    <property type="component" value="Unassembled WGS sequence"/>
</dbReference>
<accession>A0A8J5HCX0</accession>
<dbReference type="PANTHER" id="PTHR22426:SF2">
    <property type="entry name" value="ARGININE_SERINE-RICH COILED-COIL PROTEIN 2"/>
    <property type="match status" value="1"/>
</dbReference>
<evidence type="ECO:0000313" key="4">
    <source>
        <dbReference type="Proteomes" id="UP000734854"/>
    </source>
</evidence>
<feature type="compositionally biased region" description="Basic and acidic residues" evidence="1">
    <location>
        <begin position="93"/>
        <end position="103"/>
    </location>
</feature>
<proteinExistence type="predicted"/>
<evidence type="ECO:0000313" key="3">
    <source>
        <dbReference type="EMBL" id="KAG6519022.1"/>
    </source>
</evidence>
<feature type="compositionally biased region" description="Basic and acidic residues" evidence="1">
    <location>
        <begin position="69"/>
        <end position="86"/>
    </location>
</feature>
<name>A0A8J5HCX0_ZINOF</name>
<feature type="compositionally biased region" description="Basic and acidic residues" evidence="1">
    <location>
        <begin position="221"/>
        <end position="247"/>
    </location>
</feature>
<dbReference type="Pfam" id="PF15477">
    <property type="entry name" value="SMAP"/>
    <property type="match status" value="1"/>
</dbReference>
<feature type="compositionally biased region" description="Basic and acidic residues" evidence="1">
    <location>
        <begin position="110"/>
        <end position="132"/>
    </location>
</feature>
<feature type="region of interest" description="Disordered" evidence="1">
    <location>
        <begin position="1"/>
        <end position="305"/>
    </location>
</feature>
<dbReference type="InterPro" id="IPR028124">
    <property type="entry name" value="SMAP_dom"/>
</dbReference>
<reference evidence="3 4" key="1">
    <citation type="submission" date="2020-08" db="EMBL/GenBank/DDBJ databases">
        <title>Plant Genome Project.</title>
        <authorList>
            <person name="Zhang R.-G."/>
        </authorList>
    </citation>
    <scope>NUCLEOTIDE SEQUENCE [LARGE SCALE GENOMIC DNA]</scope>
    <source>
        <tissue evidence="3">Rhizome</tissue>
    </source>
</reference>
<feature type="domain" description="Small acidic protein-like" evidence="2">
    <location>
        <begin position="360"/>
        <end position="427"/>
    </location>
</feature>
<feature type="compositionally biased region" description="Low complexity" evidence="1">
    <location>
        <begin position="37"/>
        <end position="49"/>
    </location>
</feature>
<organism evidence="3 4">
    <name type="scientific">Zingiber officinale</name>
    <name type="common">Ginger</name>
    <name type="synonym">Amomum zingiber</name>
    <dbReference type="NCBI Taxonomy" id="94328"/>
    <lineage>
        <taxon>Eukaryota</taxon>
        <taxon>Viridiplantae</taxon>
        <taxon>Streptophyta</taxon>
        <taxon>Embryophyta</taxon>
        <taxon>Tracheophyta</taxon>
        <taxon>Spermatophyta</taxon>
        <taxon>Magnoliopsida</taxon>
        <taxon>Liliopsida</taxon>
        <taxon>Zingiberales</taxon>
        <taxon>Zingiberaceae</taxon>
        <taxon>Zingiber</taxon>
    </lineage>
</organism>
<dbReference type="EMBL" id="JACMSC010000006">
    <property type="protein sequence ID" value="KAG6519022.1"/>
    <property type="molecule type" value="Genomic_DNA"/>
</dbReference>
<feature type="compositionally biased region" description="Basic and acidic residues" evidence="1">
    <location>
        <begin position="139"/>
        <end position="206"/>
    </location>
</feature>
<sequence>MEDPSPKSLSENLDVKPSFRKLTSDAAGRKYRRHSPLGRSDSSSSGGSPRYERSRSPLPPKDNLTRMSSDQRRNDAGRESERDSHSTRNRPSRGHESQKHNEKYSYSNSHEYKRRDAYSKHDRQIDENDKNYQRPSRYARNDRDSDYTRVERLSGRYTKIAEDRKKDKEREYDKGFEKIDARRKLNQHYDSEQDRYRKRESHDYRSTYRRSPPVCKNDTANSKEHHAKEDHKRKYHEREDEKRERRTLFSQQEKNVDEASKHADKKSQNSPSREVKGGPATHDEVPLSSSEPVGETNSTNTNAGAANTVGSAKFAAMKAAELVNKNLVGFGGVGCLSTDQKKKLLWGNKKDSSQESSSSWDLHLFSDQDRQEKFNRLMGVKGNVAPDVKVEKDGSLQAKKREELDTDLEKQYTAGLRRRDGRTVGLGL</sequence>
<evidence type="ECO:0000259" key="2">
    <source>
        <dbReference type="Pfam" id="PF15477"/>
    </source>
</evidence>
<protein>
    <recommendedName>
        <fullName evidence="2">Small acidic protein-like domain-containing protein</fullName>
    </recommendedName>
</protein>
<feature type="compositionally biased region" description="Basic and acidic residues" evidence="1">
    <location>
        <begin position="254"/>
        <end position="285"/>
    </location>
</feature>
<comment type="caution">
    <text evidence="3">The sequence shown here is derived from an EMBL/GenBank/DDBJ whole genome shotgun (WGS) entry which is preliminary data.</text>
</comment>
<keyword evidence="4" id="KW-1185">Reference proteome</keyword>
<gene>
    <name evidence="3" type="ORF">ZIOFF_022511</name>
</gene>
<evidence type="ECO:0000256" key="1">
    <source>
        <dbReference type="SAM" id="MobiDB-lite"/>
    </source>
</evidence>
<feature type="compositionally biased region" description="Low complexity" evidence="1">
    <location>
        <begin position="296"/>
        <end position="305"/>
    </location>
</feature>
<dbReference type="AlphaFoldDB" id="A0A8J5HCX0"/>